<feature type="transmembrane region" description="Helical" evidence="4">
    <location>
        <begin position="329"/>
        <end position="354"/>
    </location>
</feature>
<gene>
    <name evidence="5" type="ordered locus">HRM2_32890</name>
</gene>
<dbReference type="InterPro" id="IPR011701">
    <property type="entry name" value="MFS"/>
</dbReference>
<feature type="transmembrane region" description="Helical" evidence="4">
    <location>
        <begin position="206"/>
        <end position="230"/>
    </location>
</feature>
<keyword evidence="2 4" id="KW-1133">Transmembrane helix</keyword>
<dbReference type="PANTHER" id="PTHR23526:SF2">
    <property type="entry name" value="MAJOR FACILITATOR SUPERFAMILY (MFS) PROFILE DOMAIN-CONTAINING PROTEIN"/>
    <property type="match status" value="1"/>
</dbReference>
<keyword evidence="1 4" id="KW-0812">Transmembrane</keyword>
<dbReference type="KEGG" id="dat:HRM2_32890"/>
<evidence type="ECO:0000256" key="4">
    <source>
        <dbReference type="SAM" id="Phobius"/>
    </source>
</evidence>
<evidence type="ECO:0000256" key="3">
    <source>
        <dbReference type="ARBA" id="ARBA00023136"/>
    </source>
</evidence>
<feature type="transmembrane region" description="Helical" evidence="4">
    <location>
        <begin position="272"/>
        <end position="290"/>
    </location>
</feature>
<dbReference type="RefSeq" id="WP_015905128.1">
    <property type="nucleotide sequence ID" value="NC_012108.1"/>
</dbReference>
<evidence type="ECO:0000256" key="1">
    <source>
        <dbReference type="ARBA" id="ARBA00022692"/>
    </source>
</evidence>
<organism evidence="5 6">
    <name type="scientific">Desulforapulum autotrophicum (strain ATCC 43914 / DSM 3382 / VKM B-1955 / HRM2)</name>
    <name type="common">Desulfobacterium autotrophicum</name>
    <dbReference type="NCBI Taxonomy" id="177437"/>
    <lineage>
        <taxon>Bacteria</taxon>
        <taxon>Pseudomonadati</taxon>
        <taxon>Thermodesulfobacteriota</taxon>
        <taxon>Desulfobacteria</taxon>
        <taxon>Desulfobacterales</taxon>
        <taxon>Desulfobacteraceae</taxon>
        <taxon>Desulforapulum</taxon>
    </lineage>
</organism>
<dbReference type="GO" id="GO:0022857">
    <property type="term" value="F:transmembrane transporter activity"/>
    <property type="evidence" value="ECO:0007669"/>
    <property type="project" value="InterPro"/>
</dbReference>
<dbReference type="Proteomes" id="UP000000442">
    <property type="component" value="Chromosome"/>
</dbReference>
<dbReference type="AlphaFoldDB" id="C0QLR2"/>
<reference evidence="5 6" key="1">
    <citation type="journal article" date="2009" name="Environ. Microbiol.">
        <title>Genome sequence of Desulfobacterium autotrophicum HRM2, a marine sulfate reducer oxidizing organic carbon completely to carbon dioxide.</title>
        <authorList>
            <person name="Strittmatter A.W."/>
            <person name="Liesegang H."/>
            <person name="Rabus R."/>
            <person name="Decker I."/>
            <person name="Amann J."/>
            <person name="Andres S."/>
            <person name="Henne A."/>
            <person name="Fricke W.F."/>
            <person name="Martinez-Arias R."/>
            <person name="Bartels D."/>
            <person name="Goesmann A."/>
            <person name="Krause L."/>
            <person name="Puehler A."/>
            <person name="Klenk H.P."/>
            <person name="Richter M."/>
            <person name="Schuler M."/>
            <person name="Gloeckner F.O."/>
            <person name="Meyerdierks A."/>
            <person name="Gottschalk G."/>
            <person name="Amann R."/>
        </authorList>
    </citation>
    <scope>NUCLEOTIDE SEQUENCE [LARGE SCALE GENOMIC DNA]</scope>
    <source>
        <strain evidence="6">ATCC 43914 / DSM 3382 / HRM2</strain>
    </source>
</reference>
<proteinExistence type="predicted"/>
<dbReference type="eggNOG" id="COG2814">
    <property type="taxonomic scope" value="Bacteria"/>
</dbReference>
<dbReference type="InterPro" id="IPR036259">
    <property type="entry name" value="MFS_trans_sf"/>
</dbReference>
<sequence length="385" mass="43431">MKNQPMDLKKNPMYLYLMVLVIASTGGLHVWRTLFDNFAVNVIHLDGEHVGVLQSVREIPGFLSLLVVYVLLIFKEHRLSALSVIIMGVGVAATGIYPSFYGLMLTTLVMSFGFHYFETTNQSMTLQYFDTLTAPLVFGRLRSLAAVSNIVAGTFVFVLAPLLSYAQIYLVCGAVIIGAGCWALTRNPTDKELTVQRKDMVFKRKYWLFYALTFMAGARRQIFIAFAVFLLVKKFQFSIQEIAVLFFVNNVVNYFLSPFIGRCIVRFGERRVLSLEYFSLILVFLAYAVVDSKWVVAILYIFDHIFFNFAIAIRTFFQKISDPEDIAPSMAVGFTINHIAAVVLPVIGGMLWIVDYRIPFIGGAAMSFVSLVLVQQITSQLKQHS</sequence>
<feature type="transmembrane region" description="Helical" evidence="4">
    <location>
        <begin position="296"/>
        <end position="317"/>
    </location>
</feature>
<name>C0QLR2_DESAH</name>
<dbReference type="HOGENOM" id="CLU_057648_0_0_7"/>
<keyword evidence="3 4" id="KW-0472">Membrane</keyword>
<feature type="transmembrane region" description="Helical" evidence="4">
    <location>
        <begin position="51"/>
        <end position="72"/>
    </location>
</feature>
<dbReference type="PANTHER" id="PTHR23526">
    <property type="entry name" value="INTEGRAL MEMBRANE TRANSPORT PROTEIN-RELATED"/>
    <property type="match status" value="1"/>
</dbReference>
<protein>
    <submittedName>
        <fullName evidence="5">Permease of the major facilitator superfamily</fullName>
    </submittedName>
</protein>
<feature type="transmembrane region" description="Helical" evidence="4">
    <location>
        <begin position="12"/>
        <end position="31"/>
    </location>
</feature>
<dbReference type="SUPFAM" id="SSF103473">
    <property type="entry name" value="MFS general substrate transporter"/>
    <property type="match status" value="1"/>
</dbReference>
<feature type="transmembrane region" description="Helical" evidence="4">
    <location>
        <begin position="360"/>
        <end position="378"/>
    </location>
</feature>
<dbReference type="STRING" id="177437.HRM2_32890"/>
<keyword evidence="6" id="KW-1185">Reference proteome</keyword>
<dbReference type="InterPro" id="IPR052528">
    <property type="entry name" value="Sugar_transport-like"/>
</dbReference>
<dbReference type="Pfam" id="PF07690">
    <property type="entry name" value="MFS_1"/>
    <property type="match status" value="1"/>
</dbReference>
<feature type="transmembrane region" description="Helical" evidence="4">
    <location>
        <begin position="79"/>
        <end position="97"/>
    </location>
</feature>
<accession>C0QLR2</accession>
<evidence type="ECO:0000313" key="5">
    <source>
        <dbReference type="EMBL" id="ACN16366.1"/>
    </source>
</evidence>
<feature type="transmembrane region" description="Helical" evidence="4">
    <location>
        <begin position="141"/>
        <end position="160"/>
    </location>
</feature>
<feature type="transmembrane region" description="Helical" evidence="4">
    <location>
        <begin position="242"/>
        <end position="260"/>
    </location>
</feature>
<dbReference type="EMBL" id="CP001087">
    <property type="protein sequence ID" value="ACN16366.1"/>
    <property type="molecule type" value="Genomic_DNA"/>
</dbReference>
<feature type="transmembrane region" description="Helical" evidence="4">
    <location>
        <begin position="103"/>
        <end position="120"/>
    </location>
</feature>
<dbReference type="Gene3D" id="1.20.1250.20">
    <property type="entry name" value="MFS general substrate transporter like domains"/>
    <property type="match status" value="2"/>
</dbReference>
<feature type="transmembrane region" description="Helical" evidence="4">
    <location>
        <begin position="166"/>
        <end position="185"/>
    </location>
</feature>
<evidence type="ECO:0000256" key="2">
    <source>
        <dbReference type="ARBA" id="ARBA00022989"/>
    </source>
</evidence>
<evidence type="ECO:0000313" key="6">
    <source>
        <dbReference type="Proteomes" id="UP000000442"/>
    </source>
</evidence>